<dbReference type="EMBL" id="LT671858">
    <property type="protein sequence ID" value="SIM44059.1"/>
    <property type="molecule type" value="Genomic_DNA"/>
</dbReference>
<dbReference type="STRING" id="1673428.CPM_0452"/>
<evidence type="ECO:0000313" key="2">
    <source>
        <dbReference type="EMBL" id="SJK84335.1"/>
    </source>
</evidence>
<organism evidence="1 4">
    <name type="scientific">Cuniculiplasma divulgatum</name>
    <dbReference type="NCBI Taxonomy" id="1673428"/>
    <lineage>
        <taxon>Archaea</taxon>
        <taxon>Methanobacteriati</taxon>
        <taxon>Thermoplasmatota</taxon>
        <taxon>Thermoplasmata</taxon>
        <taxon>Thermoplasmatales</taxon>
        <taxon>Cuniculiplasmataceae</taxon>
        <taxon>Cuniculiplasma</taxon>
    </lineage>
</organism>
<evidence type="ECO:0000313" key="3">
    <source>
        <dbReference type="Proteomes" id="UP000187822"/>
    </source>
</evidence>
<dbReference type="GeneID" id="41587782"/>
<evidence type="ECO:0000313" key="1">
    <source>
        <dbReference type="EMBL" id="SIM44059.1"/>
    </source>
</evidence>
<gene>
    <name evidence="2" type="ORF">CPM_0452</name>
    <name evidence="1" type="ORF">CSP5_0480</name>
</gene>
<dbReference type="AlphaFoldDB" id="A0A1N5T7A8"/>
<dbReference type="RefSeq" id="WP_021789967.1">
    <property type="nucleotide sequence ID" value="NZ_LT671858.1"/>
</dbReference>
<dbReference type="Proteomes" id="UP000187822">
    <property type="component" value="Chromosome I"/>
</dbReference>
<reference evidence="1 4" key="1">
    <citation type="submission" date="2016-04" db="EMBL/GenBank/DDBJ databases">
        <authorList>
            <person name="Evans L.H."/>
            <person name="Alamgir A."/>
            <person name="Owens N."/>
            <person name="Weber N.D."/>
            <person name="Virtaneva K."/>
            <person name="Barbian K."/>
            <person name="Babar A."/>
            <person name="Rosenke K."/>
        </authorList>
    </citation>
    <scope>NUCLEOTIDE SEQUENCE [LARGE SCALE GENOMIC DNA]</scope>
    <source>
        <strain evidence="1">S5</strain>
        <strain evidence="4">S5(T) (JCM 30642 \VKM B-2941)</strain>
    </source>
</reference>
<dbReference type="InterPro" id="IPR027396">
    <property type="entry name" value="DsrEFH-like"/>
</dbReference>
<keyword evidence="3" id="KW-1185">Reference proteome</keyword>
<accession>A0A1N5T7A8</accession>
<protein>
    <submittedName>
        <fullName evidence="1">DrsE family protein</fullName>
    </submittedName>
</protein>
<dbReference type="Gene3D" id="3.40.1260.10">
    <property type="entry name" value="DsrEFH-like"/>
    <property type="match status" value="1"/>
</dbReference>
<dbReference type="Proteomes" id="UP000195607">
    <property type="component" value="Chromosome I"/>
</dbReference>
<dbReference type="SUPFAM" id="SSF75169">
    <property type="entry name" value="DsrEFH-like"/>
    <property type="match status" value="1"/>
</dbReference>
<dbReference type="OrthoDB" id="41780at2157"/>
<proteinExistence type="predicted"/>
<evidence type="ECO:0000313" key="4">
    <source>
        <dbReference type="Proteomes" id="UP000195607"/>
    </source>
</evidence>
<dbReference type="KEGG" id="cdiv:CPM_0452"/>
<name>A0A1N5T7A8_9ARCH</name>
<dbReference type="EMBL" id="LT719092">
    <property type="protein sequence ID" value="SJK84335.1"/>
    <property type="molecule type" value="Genomic_DNA"/>
</dbReference>
<reference evidence="3" key="3">
    <citation type="submission" date="2016-06" db="EMBL/GenBank/DDBJ databases">
        <authorList>
            <person name="Toshchakov V.S."/>
        </authorList>
    </citation>
    <scope>NUCLEOTIDE SEQUENCE [LARGE SCALE GENOMIC DNA]</scope>
    <source>
        <strain>PM4 (JCM 30641</strain>
        <strain evidence="3">\VKM B-2940)</strain>
    </source>
</reference>
<sequence>MTETKIIFIISSGLEQKEKALTGLRMAINMKQKNRVSDVRVLFFGPSQEMIAKGDEMIDGMLKEATDAGIYKTACVFIADNKKISEPLKSKNINLEPAGEVLAKALQEGYVPITF</sequence>
<reference evidence="2" key="2">
    <citation type="submission" date="2016-06" db="EMBL/GenBank/DDBJ databases">
        <authorList>
            <person name="Olsen C.W."/>
            <person name="Carey S."/>
            <person name="Hinshaw L."/>
            <person name="Karasin A.I."/>
        </authorList>
    </citation>
    <scope>NUCLEOTIDE SEQUENCE [LARGE SCALE GENOMIC DNA]</scope>
    <source>
        <strain evidence="2">PM4</strain>
    </source>
</reference>